<dbReference type="PANTHER" id="PTHR38564:SF2">
    <property type="entry name" value="WU:FC46H12 PRECURSOR"/>
    <property type="match status" value="1"/>
</dbReference>
<organism evidence="2 3">
    <name type="scientific">Takifugu flavidus</name>
    <name type="common">sansaifugu</name>
    <dbReference type="NCBI Taxonomy" id="433684"/>
    <lineage>
        <taxon>Eukaryota</taxon>
        <taxon>Metazoa</taxon>
        <taxon>Chordata</taxon>
        <taxon>Craniata</taxon>
        <taxon>Vertebrata</taxon>
        <taxon>Euteleostomi</taxon>
        <taxon>Actinopterygii</taxon>
        <taxon>Neopterygii</taxon>
        <taxon>Teleostei</taxon>
        <taxon>Neoteleostei</taxon>
        <taxon>Acanthomorphata</taxon>
        <taxon>Eupercaria</taxon>
        <taxon>Tetraodontiformes</taxon>
        <taxon>Tetradontoidea</taxon>
        <taxon>Tetraodontidae</taxon>
        <taxon>Takifugu</taxon>
    </lineage>
</organism>
<feature type="region of interest" description="Disordered" evidence="1">
    <location>
        <begin position="20"/>
        <end position="39"/>
    </location>
</feature>
<keyword evidence="3" id="KW-1185">Reference proteome</keyword>
<dbReference type="Proteomes" id="UP000324091">
    <property type="component" value="Chromosome 15"/>
</dbReference>
<feature type="region of interest" description="Disordered" evidence="1">
    <location>
        <begin position="633"/>
        <end position="652"/>
    </location>
</feature>
<dbReference type="PANTHER" id="PTHR38564">
    <property type="entry name" value="SI:CH73-250A16.5-RELATED"/>
    <property type="match status" value="1"/>
</dbReference>
<evidence type="ECO:0000313" key="2">
    <source>
        <dbReference type="EMBL" id="TWW73765.1"/>
    </source>
</evidence>
<reference evidence="2 3" key="1">
    <citation type="submission" date="2019-04" db="EMBL/GenBank/DDBJ databases">
        <title>Chromosome genome assembly for Takifugu flavidus.</title>
        <authorList>
            <person name="Xiao S."/>
        </authorList>
    </citation>
    <scope>NUCLEOTIDE SEQUENCE [LARGE SCALE GENOMIC DNA]</scope>
    <source>
        <strain evidence="2">HTHZ2018</strain>
        <tissue evidence="2">Muscle</tissue>
    </source>
</reference>
<gene>
    <name evidence="2" type="ORF">D4764_15G0011610</name>
</gene>
<sequence length="827" mass="87240">MASRLFTLFLMTRLRVSINSPETSPSSFTPDLQPQEGTNSFSPTMRTLLLLAATSGLLASLAALPTPPAPAYHAFCKALWLFGTPCAEVAAKLVQQIKAFSPMSGCAQCGYTLVSATPLSIKANHTSAAAPQGENITFTLSPTILTGGCRVGAHSMSQGFTSLLDDGLNYCNLHNLLTAGRTVLQVAVVTLDTNSVVFCPLGGATDLQPQEGTNSFSPTMRTLLLLAATSGLLASLAALPTPPAPAAPAYHAFCKTLWLFGTSCAVVSNKLVEQIHVFSPMSGCAECGYTLVVATSRFIKANHTSAAAPQGETILFSLSPEKLPGGCRVAAQSISVRIKSRLDDGLNYCNLHNLLTAGRTVLQVAVVTLDTNAVVFCPLGGATDLQPQEGTNSFSPAMRTLLLLAATSGLLASLAALPTPPAPAYHAFCKALWLFGTPCAEVAAKLVQQIKAFSPMSGCAQCGYTLVSATPLSIKANHTSAAAPQGENITFTLSPTILTGGCRVGANSMSQGFTSRLDDGLNYCNLHNLLTVLLLALLPPCEELNSLMARGMNEFPSLLVLNLGRRSLWLIRLLWLWMTVCRGWRTLSMMLRSLSIVLLSATVARGFSFIPTTELARLISFSNLERLRVSINSPETSPSSFTPDLQPQEGTNSFSPTMRTLLLLAATSGLLASLAALPTPPAPPAPAYHAFCKTLWLFGTSCPVVAVKLVKQIQVFSPMSGCAECGYTLVSASPQFIKANHTSAAAPQGETIFFSLSPTKLTGGCRVAAQSVSVGFTSLLDDGLNYCNLHNLLTASGLNLSPGFMELTNEWACLGVGLSTCSSNFEY</sequence>
<proteinExistence type="predicted"/>
<dbReference type="AlphaFoldDB" id="A0A5C6P362"/>
<dbReference type="EMBL" id="RHFK02000007">
    <property type="protein sequence ID" value="TWW73765.1"/>
    <property type="molecule type" value="Genomic_DNA"/>
</dbReference>
<name>A0A5C6P362_9TELE</name>
<evidence type="ECO:0000256" key="1">
    <source>
        <dbReference type="SAM" id="MobiDB-lite"/>
    </source>
</evidence>
<evidence type="ECO:0000313" key="3">
    <source>
        <dbReference type="Proteomes" id="UP000324091"/>
    </source>
</evidence>
<accession>A0A5C6P362</accession>
<comment type="caution">
    <text evidence="2">The sequence shown here is derived from an EMBL/GenBank/DDBJ whole genome shotgun (WGS) entry which is preliminary data.</text>
</comment>
<protein>
    <submittedName>
        <fullName evidence="2">Uncharacterized protein</fullName>
    </submittedName>
</protein>